<feature type="region of interest" description="Disordered" evidence="6">
    <location>
        <begin position="120"/>
        <end position="151"/>
    </location>
</feature>
<feature type="region of interest" description="Disordered" evidence="6">
    <location>
        <begin position="168"/>
        <end position="216"/>
    </location>
</feature>
<protein>
    <recommendedName>
        <fullName evidence="5">Putative 3-methyladenine DNA glycosylase</fullName>
        <ecNumber evidence="5">3.2.2.-</ecNumber>
    </recommendedName>
</protein>
<dbReference type="InterPro" id="IPR011034">
    <property type="entry name" value="Formyl_transferase-like_C_sf"/>
</dbReference>
<dbReference type="GO" id="GO:0003677">
    <property type="term" value="F:DNA binding"/>
    <property type="evidence" value="ECO:0007669"/>
    <property type="project" value="InterPro"/>
</dbReference>
<evidence type="ECO:0000256" key="1">
    <source>
        <dbReference type="ARBA" id="ARBA00009232"/>
    </source>
</evidence>
<dbReference type="RefSeq" id="WP_061788243.1">
    <property type="nucleotide sequence ID" value="NZ_CAUVFX010000011.1"/>
</dbReference>
<dbReference type="NCBIfam" id="NF002003">
    <property type="entry name" value="PRK00802.1-3"/>
    <property type="match status" value="1"/>
</dbReference>
<keyword evidence="4 5" id="KW-0234">DNA repair</keyword>
<dbReference type="EMBL" id="LR134406">
    <property type="protein sequence ID" value="VEH69290.1"/>
    <property type="molecule type" value="Genomic_DNA"/>
</dbReference>
<dbReference type="GO" id="GO:0003905">
    <property type="term" value="F:alkylbase DNA N-glycosylase activity"/>
    <property type="evidence" value="ECO:0007669"/>
    <property type="project" value="InterPro"/>
</dbReference>
<dbReference type="InterPro" id="IPR036995">
    <property type="entry name" value="MPG_sf"/>
</dbReference>
<dbReference type="Pfam" id="PF02245">
    <property type="entry name" value="Pur_DNA_glyco"/>
    <property type="match status" value="1"/>
</dbReference>
<dbReference type="NCBIfam" id="TIGR00567">
    <property type="entry name" value="3mg"/>
    <property type="match status" value="1"/>
</dbReference>
<keyword evidence="3 5" id="KW-0378">Hydrolase</keyword>
<dbReference type="Proteomes" id="UP000273044">
    <property type="component" value="Chromosome"/>
</dbReference>
<dbReference type="PANTHER" id="PTHR10429:SF0">
    <property type="entry name" value="DNA-3-METHYLADENINE GLYCOSYLASE"/>
    <property type="match status" value="1"/>
</dbReference>
<evidence type="ECO:0000313" key="7">
    <source>
        <dbReference type="EMBL" id="VEH69290.1"/>
    </source>
</evidence>
<evidence type="ECO:0000256" key="3">
    <source>
        <dbReference type="ARBA" id="ARBA00022801"/>
    </source>
</evidence>
<evidence type="ECO:0000256" key="5">
    <source>
        <dbReference type="HAMAP-Rule" id="MF_00527"/>
    </source>
</evidence>
<dbReference type="AlphaFoldDB" id="A0A448MVU2"/>
<dbReference type="InterPro" id="IPR003180">
    <property type="entry name" value="MPG"/>
</dbReference>
<dbReference type="EC" id="3.2.2.-" evidence="5"/>
<dbReference type="HAMAP" id="MF_00527">
    <property type="entry name" value="3MGH"/>
    <property type="match status" value="1"/>
</dbReference>
<evidence type="ECO:0000313" key="8">
    <source>
        <dbReference type="Proteomes" id="UP000273044"/>
    </source>
</evidence>
<sequence length="216" mass="23283">MDLPGFTRASRDWFRRPVLELAPLLLGCALARTTGDGTVAVRITEVEAYAGTVDPGSHAFRGRTARNATMFGEPGHLYCYLSYGMHHNLNVVCDEAGVPTGCLLRAGEVIEGAALARSRRTVRPRSTPLPEHHLARGPGNLGQALGSSRETDGADLMGEEWSWWLPDDPPGEWSTGPRVGVSGPGGDGERHPWRFWLPGEPSVSAYRPGTSGRRSG</sequence>
<evidence type="ECO:0000256" key="6">
    <source>
        <dbReference type="SAM" id="MobiDB-lite"/>
    </source>
</evidence>
<comment type="similarity">
    <text evidence="1 5">Belongs to the DNA glycosylase MPG family.</text>
</comment>
<dbReference type="PANTHER" id="PTHR10429">
    <property type="entry name" value="DNA-3-METHYLADENINE GLYCOSYLASE"/>
    <property type="match status" value="1"/>
</dbReference>
<name>A0A448MVU2_9ACTN</name>
<keyword evidence="8" id="KW-1185">Reference proteome</keyword>
<keyword evidence="2 5" id="KW-0227">DNA damage</keyword>
<evidence type="ECO:0000256" key="2">
    <source>
        <dbReference type="ARBA" id="ARBA00022763"/>
    </source>
</evidence>
<evidence type="ECO:0000256" key="4">
    <source>
        <dbReference type="ARBA" id="ARBA00023204"/>
    </source>
</evidence>
<organism evidence="7 8">
    <name type="scientific">Arachnia propionica</name>
    <dbReference type="NCBI Taxonomy" id="1750"/>
    <lineage>
        <taxon>Bacteria</taxon>
        <taxon>Bacillati</taxon>
        <taxon>Actinomycetota</taxon>
        <taxon>Actinomycetes</taxon>
        <taxon>Propionibacteriales</taxon>
        <taxon>Propionibacteriaceae</taxon>
        <taxon>Arachnia</taxon>
    </lineage>
</organism>
<dbReference type="GeneID" id="64406052"/>
<gene>
    <name evidence="7" type="ORF">NCTC12967_00556</name>
</gene>
<accession>A0A448MVU2</accession>
<proteinExistence type="inferred from homology"/>
<dbReference type="CDD" id="cd00540">
    <property type="entry name" value="AAG"/>
    <property type="match status" value="1"/>
</dbReference>
<dbReference type="Gene3D" id="3.10.300.10">
    <property type="entry name" value="Methylpurine-DNA glycosylase (MPG)"/>
    <property type="match status" value="1"/>
</dbReference>
<reference evidence="7 8" key="1">
    <citation type="submission" date="2018-12" db="EMBL/GenBank/DDBJ databases">
        <authorList>
            <consortium name="Pathogen Informatics"/>
        </authorList>
    </citation>
    <scope>NUCLEOTIDE SEQUENCE [LARGE SCALE GENOMIC DNA]</scope>
    <source>
        <strain evidence="7 8">NCTC12967</strain>
    </source>
</reference>
<dbReference type="SUPFAM" id="SSF50486">
    <property type="entry name" value="FMT C-terminal domain-like"/>
    <property type="match status" value="1"/>
</dbReference>
<dbReference type="GO" id="GO:0006284">
    <property type="term" value="P:base-excision repair"/>
    <property type="evidence" value="ECO:0007669"/>
    <property type="project" value="InterPro"/>
</dbReference>